<dbReference type="Proteomes" id="UP000589738">
    <property type="component" value="Unassembled WGS sequence"/>
</dbReference>
<dbReference type="EMBL" id="JACHLC010000007">
    <property type="protein sequence ID" value="MBB6372546.1"/>
    <property type="molecule type" value="Genomic_DNA"/>
</dbReference>
<dbReference type="RefSeq" id="WP_184167063.1">
    <property type="nucleotide sequence ID" value="NZ_JACHLC010000007.1"/>
</dbReference>
<evidence type="ECO:0000313" key="1">
    <source>
        <dbReference type="EMBL" id="MBB6372546.1"/>
    </source>
</evidence>
<keyword evidence="2" id="KW-1185">Reference proteome</keyword>
<comment type="caution">
    <text evidence="1">The sequence shown here is derived from an EMBL/GenBank/DDBJ whole genome shotgun (WGS) entry which is preliminary data.</text>
</comment>
<accession>A0A841N628</accession>
<proteinExistence type="predicted"/>
<sequence length="150" mass="17312">MKKIHLFSFTALLCSLSCENPKPKFKTGEDPHIDSMMAKIKANQKVQFDEIDRKLESHSKLQIHYLFVKLSVTENRISQMQESNIVSQIQELNNINDEVKARFEDQIVGEYLNSPSAKAYQGKITQKETFVFSSYTEASEKRNSFLISEN</sequence>
<name>A0A841N628_9FLAO</name>
<reference evidence="1 2" key="1">
    <citation type="submission" date="2020-08" db="EMBL/GenBank/DDBJ databases">
        <title>Functional genomics of gut bacteria from endangered species of beetles.</title>
        <authorList>
            <person name="Carlos-Shanley C."/>
        </authorList>
    </citation>
    <scope>NUCLEOTIDE SEQUENCE [LARGE SCALE GENOMIC DNA]</scope>
    <source>
        <strain evidence="1 2">S00136</strain>
    </source>
</reference>
<dbReference type="AlphaFoldDB" id="A0A841N628"/>
<protein>
    <submittedName>
        <fullName evidence="1">TolA-binding protein</fullName>
    </submittedName>
</protein>
<organism evidence="1 2">
    <name type="scientific">Chryseobacterium shigense</name>
    <dbReference type="NCBI Taxonomy" id="297244"/>
    <lineage>
        <taxon>Bacteria</taxon>
        <taxon>Pseudomonadati</taxon>
        <taxon>Bacteroidota</taxon>
        <taxon>Flavobacteriia</taxon>
        <taxon>Flavobacteriales</taxon>
        <taxon>Weeksellaceae</taxon>
        <taxon>Chryseobacterium group</taxon>
        <taxon>Chryseobacterium</taxon>
    </lineage>
</organism>
<evidence type="ECO:0000313" key="2">
    <source>
        <dbReference type="Proteomes" id="UP000589738"/>
    </source>
</evidence>
<gene>
    <name evidence="1" type="ORF">HNP36_003664</name>
</gene>